<proteinExistence type="predicted"/>
<accession>A0A9Q1CP28</accession>
<dbReference type="Proteomes" id="UP001152320">
    <property type="component" value="Chromosome 1"/>
</dbReference>
<evidence type="ECO:0000313" key="2">
    <source>
        <dbReference type="Proteomes" id="UP001152320"/>
    </source>
</evidence>
<gene>
    <name evidence="1" type="ORF">HOLleu_00412</name>
</gene>
<evidence type="ECO:0000313" key="1">
    <source>
        <dbReference type="EMBL" id="KAJ8048200.1"/>
    </source>
</evidence>
<protein>
    <submittedName>
        <fullName evidence="1">Uncharacterized protein</fullName>
    </submittedName>
</protein>
<organism evidence="1 2">
    <name type="scientific">Holothuria leucospilota</name>
    <name type="common">Black long sea cucumber</name>
    <name type="synonym">Mertensiothuria leucospilota</name>
    <dbReference type="NCBI Taxonomy" id="206669"/>
    <lineage>
        <taxon>Eukaryota</taxon>
        <taxon>Metazoa</taxon>
        <taxon>Echinodermata</taxon>
        <taxon>Eleutherozoa</taxon>
        <taxon>Echinozoa</taxon>
        <taxon>Holothuroidea</taxon>
        <taxon>Aspidochirotacea</taxon>
        <taxon>Aspidochirotida</taxon>
        <taxon>Holothuriidae</taxon>
        <taxon>Holothuria</taxon>
    </lineage>
</organism>
<name>A0A9Q1CP28_HOLLE</name>
<dbReference type="AlphaFoldDB" id="A0A9Q1CP28"/>
<keyword evidence="2" id="KW-1185">Reference proteome</keyword>
<comment type="caution">
    <text evidence="1">The sequence shown here is derived from an EMBL/GenBank/DDBJ whole genome shotgun (WGS) entry which is preliminary data.</text>
</comment>
<reference evidence="1" key="1">
    <citation type="submission" date="2021-10" db="EMBL/GenBank/DDBJ databases">
        <title>Tropical sea cucumber genome reveals ecological adaptation and Cuvierian tubules defense mechanism.</title>
        <authorList>
            <person name="Chen T."/>
        </authorList>
    </citation>
    <scope>NUCLEOTIDE SEQUENCE</scope>
    <source>
        <strain evidence="1">Nanhai2018</strain>
        <tissue evidence="1">Muscle</tissue>
    </source>
</reference>
<dbReference type="EMBL" id="JAIZAY010000001">
    <property type="protein sequence ID" value="KAJ8048200.1"/>
    <property type="molecule type" value="Genomic_DNA"/>
</dbReference>
<sequence>MSLVRTVYKSTTLSNGTTTKTKQILVRYYNSWKSTVTQEKISHMNVTNSTKEINYQANQLIHM</sequence>